<dbReference type="eggNOG" id="ENOG5032SMW">
    <property type="taxonomic scope" value="Bacteria"/>
</dbReference>
<gene>
    <name evidence="2" type="ORF">J057_16925</name>
</gene>
<reference evidence="2 3" key="1">
    <citation type="journal article" date="2013" name="Genome Announc.">
        <title>Genome Sequence of the Polycyclic Aromatic Hydrocarbon-Degrading Bacterium Strain Marinobacter nanhaiticus D15-8WT.</title>
        <authorList>
            <person name="Cui Z."/>
            <person name="Gao W."/>
            <person name="Li Q."/>
            <person name="Xu G."/>
            <person name="Zheng L."/>
        </authorList>
    </citation>
    <scope>NUCLEOTIDE SEQUENCE [LARGE SCALE GENOMIC DNA]</scope>
    <source>
        <strain evidence="2 3">D15-8W</strain>
    </source>
</reference>
<dbReference type="STRING" id="626887.J057_16925"/>
<evidence type="ECO:0000313" key="2">
    <source>
        <dbReference type="EMBL" id="ENO13101.1"/>
    </source>
</evidence>
<dbReference type="RefSeq" id="WP_004581326.1">
    <property type="nucleotide sequence ID" value="NZ_AP028878.1"/>
</dbReference>
<name>N6WNK6_9GAMM</name>
<dbReference type="InterPro" id="IPR025375">
    <property type="entry name" value="DUF4365"/>
</dbReference>
<dbReference type="OrthoDB" id="516854at2"/>
<accession>N6WNK6</accession>
<evidence type="ECO:0000313" key="3">
    <source>
        <dbReference type="Proteomes" id="UP000013165"/>
    </source>
</evidence>
<dbReference type="Pfam" id="PF14280">
    <property type="entry name" value="DUF4365"/>
    <property type="match status" value="1"/>
</dbReference>
<keyword evidence="3" id="KW-1185">Reference proteome</keyword>
<feature type="domain" description="DUF4365" evidence="1">
    <location>
        <begin position="10"/>
        <end position="158"/>
    </location>
</feature>
<dbReference type="Proteomes" id="UP000013165">
    <property type="component" value="Unassembled WGS sequence"/>
</dbReference>
<organism evidence="2 3">
    <name type="scientific">Marinobacter nanhaiticus D15-8W</name>
    <dbReference type="NCBI Taxonomy" id="626887"/>
    <lineage>
        <taxon>Bacteria</taxon>
        <taxon>Pseudomonadati</taxon>
        <taxon>Pseudomonadota</taxon>
        <taxon>Gammaproteobacteria</taxon>
        <taxon>Pseudomonadales</taxon>
        <taxon>Marinobacteraceae</taxon>
        <taxon>Marinobacter</taxon>
    </lineage>
</organism>
<evidence type="ECO:0000259" key="1">
    <source>
        <dbReference type="Pfam" id="PF14280"/>
    </source>
</evidence>
<dbReference type="HOGENOM" id="CLU_114899_0_0_6"/>
<dbReference type="EMBL" id="APLQ01000014">
    <property type="protein sequence ID" value="ENO13101.1"/>
    <property type="molecule type" value="Genomic_DNA"/>
</dbReference>
<proteinExistence type="predicted"/>
<comment type="caution">
    <text evidence="2">The sequence shown here is derived from an EMBL/GenBank/DDBJ whole genome shotgun (WGS) entry which is preliminary data.</text>
</comment>
<sequence length="165" mass="18729">MDENLKKELFSKAFVKALAAQAGLRSSEPDVDDDSVDVIVRGRGYRAAIRNPQIDVQLKCTAIDEGDEKYLKFSLPLKNYNELRGEDIICPRYLFVLVVPKDCGDWLVHEPAFSVLKHCCYWISLRDMPEVSNKSKVTINIPRSQRLTSESILYLMQMASSKEAA</sequence>
<dbReference type="AlphaFoldDB" id="N6WNK6"/>
<protein>
    <submittedName>
        <fullName evidence="2">DUF4365 domain-containing protein</fullName>
    </submittedName>
</protein>